<dbReference type="Gramene" id="VVA40498">
    <property type="protein sequence ID" value="VVA40498"/>
    <property type="gene ID" value="Prudul26B029346"/>
</dbReference>
<organism evidence="2 4">
    <name type="scientific">Prunus dulcis</name>
    <name type="common">Almond</name>
    <name type="synonym">Amygdalus dulcis</name>
    <dbReference type="NCBI Taxonomy" id="3755"/>
    <lineage>
        <taxon>Eukaryota</taxon>
        <taxon>Viridiplantae</taxon>
        <taxon>Streptophyta</taxon>
        <taxon>Embryophyta</taxon>
        <taxon>Tracheophyta</taxon>
        <taxon>Spermatophyta</taxon>
        <taxon>Magnoliopsida</taxon>
        <taxon>eudicotyledons</taxon>
        <taxon>Gunneridae</taxon>
        <taxon>Pentapetalae</taxon>
        <taxon>rosids</taxon>
        <taxon>fabids</taxon>
        <taxon>Rosales</taxon>
        <taxon>Rosaceae</taxon>
        <taxon>Amygdaloideae</taxon>
        <taxon>Amygdaleae</taxon>
        <taxon>Prunus</taxon>
    </lineage>
</organism>
<evidence type="ECO:0000313" key="3">
    <source>
        <dbReference type="EMBL" id="VVA40498.1"/>
    </source>
</evidence>
<evidence type="ECO:0000313" key="4">
    <source>
        <dbReference type="Proteomes" id="UP000327085"/>
    </source>
</evidence>
<feature type="non-terminal residue" evidence="2">
    <location>
        <position position="1"/>
    </location>
</feature>
<dbReference type="EMBL" id="CABIKO010000998">
    <property type="protein sequence ID" value="VVA40498.1"/>
    <property type="molecule type" value="Genomic_DNA"/>
</dbReference>
<keyword evidence="1" id="KW-1133">Transmembrane helix</keyword>
<keyword evidence="1" id="KW-0472">Membrane</keyword>
<feature type="transmembrane region" description="Helical" evidence="1">
    <location>
        <begin position="20"/>
        <end position="41"/>
    </location>
</feature>
<dbReference type="Proteomes" id="UP000327085">
    <property type="component" value="Unassembled WGS sequence"/>
</dbReference>
<proteinExistence type="predicted"/>
<gene>
    <name evidence="2" type="ORF">ALMOND_2B004854</name>
    <name evidence="3" type="ORF">ALMOND_2B029346</name>
</gene>
<name>A0A5E4GKS6_PRUDU</name>
<dbReference type="Gramene" id="VVA40181">
    <property type="protein sequence ID" value="VVA40181"/>
    <property type="gene ID" value="Prudul26B004854"/>
</dbReference>
<keyword evidence="1" id="KW-0812">Transmembrane</keyword>
<dbReference type="AlphaFoldDB" id="A0A5E4GKS6"/>
<evidence type="ECO:0000256" key="1">
    <source>
        <dbReference type="SAM" id="Phobius"/>
    </source>
</evidence>
<protein>
    <submittedName>
        <fullName evidence="2">Uncharacterized protein</fullName>
    </submittedName>
</protein>
<reference evidence="4" key="2">
    <citation type="journal article" date="2020" name="Plant J.">
        <title>Transposons played a major role in the diversification between the closely related almond and peach genomes: results from the almond genome sequence.</title>
        <authorList>
            <person name="Alioto T."/>
            <person name="Alexiou K.G."/>
            <person name="Bardil A."/>
            <person name="Barteri F."/>
            <person name="Castanera R."/>
            <person name="Cruz F."/>
            <person name="Dhingra A."/>
            <person name="Duval H."/>
            <person name="Fernandez I Marti A."/>
            <person name="Frias L."/>
            <person name="Galan B."/>
            <person name="Garcia J.L."/>
            <person name="Howad W."/>
            <person name="Gomez-Garrido J."/>
            <person name="Gut M."/>
            <person name="Julca I."/>
            <person name="Morata J."/>
            <person name="Puigdomenech P."/>
            <person name="Ribeca P."/>
            <person name="Rubio Cabetas M.J."/>
            <person name="Vlasova A."/>
            <person name="Wirthensohn M."/>
            <person name="Garcia-Mas J."/>
            <person name="Gabaldon T."/>
            <person name="Casacuberta J.M."/>
            <person name="Arus P."/>
        </authorList>
    </citation>
    <scope>NUCLEOTIDE SEQUENCE [LARGE SCALE GENOMIC DNA]</scope>
    <source>
        <strain evidence="4">cv. Texas</strain>
    </source>
</reference>
<dbReference type="InParanoid" id="A0A5E4GKS6"/>
<sequence>FVVFWLSPPVSTGLSINLKFIMPFSMVIYMRKSICLLLLVFCDRGRISCVAPTNLFIDSNKLLDSGLPSLLKSSLL</sequence>
<evidence type="ECO:0000313" key="2">
    <source>
        <dbReference type="EMBL" id="VVA40181.1"/>
    </source>
</evidence>
<dbReference type="EMBL" id="CABIKO010000930">
    <property type="protein sequence ID" value="VVA40181.1"/>
    <property type="molecule type" value="Genomic_DNA"/>
</dbReference>
<reference evidence="2" key="1">
    <citation type="submission" date="2019-07" db="EMBL/GenBank/DDBJ databases">
        <authorList>
            <person name="Alioto T."/>
            <person name="Alioto T."/>
            <person name="Gomez Garrido J."/>
        </authorList>
    </citation>
    <scope>NUCLEOTIDE SEQUENCE [LARGE SCALE GENOMIC DNA]</scope>
</reference>
<accession>A0A5E4GKS6</accession>
<feature type="non-terminal residue" evidence="2">
    <location>
        <position position="76"/>
    </location>
</feature>